<dbReference type="AlphaFoldDB" id="D5G8R5"/>
<dbReference type="KEGG" id="tml:GSTUM_00003034001"/>
<dbReference type="Proteomes" id="UP000006911">
    <property type="component" value="Unassembled WGS sequence"/>
</dbReference>
<accession>D5G8R5</accession>
<evidence type="ECO:0000313" key="1">
    <source>
        <dbReference type="EMBL" id="CAZ80908.1"/>
    </source>
</evidence>
<dbReference type="PANTHER" id="PTHR38121">
    <property type="entry name" value="GH16 DOMAIN-CONTAINING PROTEIN"/>
    <property type="match status" value="1"/>
</dbReference>
<keyword evidence="2" id="KW-1185">Reference proteome</keyword>
<organism evidence="1 2">
    <name type="scientific">Tuber melanosporum (strain Mel28)</name>
    <name type="common">Perigord black truffle</name>
    <dbReference type="NCBI Taxonomy" id="656061"/>
    <lineage>
        <taxon>Eukaryota</taxon>
        <taxon>Fungi</taxon>
        <taxon>Dikarya</taxon>
        <taxon>Ascomycota</taxon>
        <taxon>Pezizomycotina</taxon>
        <taxon>Pezizomycetes</taxon>
        <taxon>Pezizales</taxon>
        <taxon>Tuberaceae</taxon>
        <taxon>Tuber</taxon>
    </lineage>
</organism>
<dbReference type="GeneID" id="9186281"/>
<protein>
    <submittedName>
        <fullName evidence="1">(Perigord truffle) hypothetical protein</fullName>
    </submittedName>
</protein>
<dbReference type="PANTHER" id="PTHR38121:SF4">
    <property type="entry name" value="GH16 DOMAIN-CONTAINING PROTEIN-RELATED"/>
    <property type="match status" value="1"/>
</dbReference>
<dbReference type="RefSeq" id="XP_002836717.1">
    <property type="nucleotide sequence ID" value="XM_002836671.1"/>
</dbReference>
<name>D5G8R5_TUBMM</name>
<sequence length="163" mass="17941">MTSQDTTDGTQAEKLKKRKTPTAQIKYDDWHTHRMDWVHGESSWFVDGEHFLDKKYGVPTVASSFIMNLWSDGGVWSGNMTKGKSAYAEIEFVEMAFNTTGDDRGSANSKVRRATRNKCDRICVIDDVAVVGTPEGAKGGAFKKAVNPWSLGVAMLVAGVLSF</sequence>
<dbReference type="InterPro" id="IPR013320">
    <property type="entry name" value="ConA-like_dom_sf"/>
</dbReference>
<dbReference type="SUPFAM" id="SSF49899">
    <property type="entry name" value="Concanavalin A-like lectins/glucanases"/>
    <property type="match status" value="1"/>
</dbReference>
<dbReference type="HOGENOM" id="CLU_1628255_0_0_1"/>
<evidence type="ECO:0000313" key="2">
    <source>
        <dbReference type="Proteomes" id="UP000006911"/>
    </source>
</evidence>
<dbReference type="Gene3D" id="2.60.120.200">
    <property type="match status" value="1"/>
</dbReference>
<dbReference type="InParanoid" id="D5G8R5"/>
<gene>
    <name evidence="1" type="ORF">GSTUM_00003034001</name>
</gene>
<dbReference type="EMBL" id="FN430052">
    <property type="protein sequence ID" value="CAZ80908.1"/>
    <property type="molecule type" value="Genomic_DNA"/>
</dbReference>
<proteinExistence type="predicted"/>
<dbReference type="CDD" id="cd00413">
    <property type="entry name" value="Glyco_hydrolase_16"/>
    <property type="match status" value="1"/>
</dbReference>
<reference evidence="1 2" key="1">
    <citation type="journal article" date="2010" name="Nature">
        <title>Perigord black truffle genome uncovers evolutionary origins and mechanisms of symbiosis.</title>
        <authorList>
            <person name="Martin F."/>
            <person name="Kohler A."/>
            <person name="Murat C."/>
            <person name="Balestrini R."/>
            <person name="Coutinho P.M."/>
            <person name="Jaillon O."/>
            <person name="Montanini B."/>
            <person name="Morin E."/>
            <person name="Noel B."/>
            <person name="Percudani R."/>
            <person name="Porcel B."/>
            <person name="Rubini A."/>
            <person name="Amicucci A."/>
            <person name="Amselem J."/>
            <person name="Anthouard V."/>
            <person name="Arcioni S."/>
            <person name="Artiguenave F."/>
            <person name="Aury J.M."/>
            <person name="Ballario P."/>
            <person name="Bolchi A."/>
            <person name="Brenna A."/>
            <person name="Brun A."/>
            <person name="Buee M."/>
            <person name="Cantarel B."/>
            <person name="Chevalier G."/>
            <person name="Couloux A."/>
            <person name="Da Silva C."/>
            <person name="Denoeud F."/>
            <person name="Duplessis S."/>
            <person name="Ghignone S."/>
            <person name="Hilselberger B."/>
            <person name="Iotti M."/>
            <person name="Marcais B."/>
            <person name="Mello A."/>
            <person name="Miranda M."/>
            <person name="Pacioni G."/>
            <person name="Quesneville H."/>
            <person name="Riccioni C."/>
            <person name="Ruotolo R."/>
            <person name="Splivallo R."/>
            <person name="Stocchi V."/>
            <person name="Tisserant E."/>
            <person name="Viscomi A.R."/>
            <person name="Zambonelli A."/>
            <person name="Zampieri E."/>
            <person name="Henrissat B."/>
            <person name="Lebrun M.H."/>
            <person name="Paolocci F."/>
            <person name="Bonfante P."/>
            <person name="Ottonello S."/>
            <person name="Wincker P."/>
        </authorList>
    </citation>
    <scope>NUCLEOTIDE SEQUENCE [LARGE SCALE GENOMIC DNA]</scope>
    <source>
        <strain evidence="1 2">Mel28</strain>
    </source>
</reference>